<dbReference type="Gene3D" id="3.90.1200.10">
    <property type="match status" value="1"/>
</dbReference>
<gene>
    <name evidence="3" type="ORF">GCM10007207_14430</name>
</gene>
<keyword evidence="2" id="KW-0808">Transferase</keyword>
<evidence type="ECO:0000256" key="2">
    <source>
        <dbReference type="PIRNR" id="PIRNR006221"/>
    </source>
</evidence>
<keyword evidence="4" id="KW-1185">Reference proteome</keyword>
<comment type="caution">
    <text evidence="3">The sequence shown here is derived from an EMBL/GenBank/DDBJ whole genome shotgun (WGS) entry which is preliminary data.</text>
</comment>
<dbReference type="Pfam" id="PF03881">
    <property type="entry name" value="Fructosamin_kin"/>
    <property type="match status" value="1"/>
</dbReference>
<dbReference type="InterPro" id="IPR016477">
    <property type="entry name" value="Fructo-/Ketosamine-3-kinase"/>
</dbReference>
<protein>
    <submittedName>
        <fullName evidence="3">Aminoglycoside phosphotransferase</fullName>
    </submittedName>
</protein>
<dbReference type="RefSeq" id="WP_188426100.1">
    <property type="nucleotide sequence ID" value="NZ_BMCH01000003.1"/>
</dbReference>
<evidence type="ECO:0000313" key="4">
    <source>
        <dbReference type="Proteomes" id="UP000637769"/>
    </source>
</evidence>
<dbReference type="PIRSF" id="PIRSF006221">
    <property type="entry name" value="Ketosamine-3-kinase"/>
    <property type="match status" value="1"/>
</dbReference>
<organism evidence="3 4">
    <name type="scientific">Asaia siamensis</name>
    <dbReference type="NCBI Taxonomy" id="110479"/>
    <lineage>
        <taxon>Bacteria</taxon>
        <taxon>Pseudomonadati</taxon>
        <taxon>Pseudomonadota</taxon>
        <taxon>Alphaproteobacteria</taxon>
        <taxon>Acetobacterales</taxon>
        <taxon>Acetobacteraceae</taxon>
        <taxon>Asaia</taxon>
    </lineage>
</organism>
<dbReference type="Gene3D" id="3.30.200.20">
    <property type="entry name" value="Phosphorylase Kinase, domain 1"/>
    <property type="match status" value="1"/>
</dbReference>
<dbReference type="PANTHER" id="PTHR12149:SF8">
    <property type="entry name" value="PROTEIN-RIBULOSAMINE 3-KINASE"/>
    <property type="match status" value="1"/>
</dbReference>
<accession>A0ABQ1LX58</accession>
<evidence type="ECO:0000256" key="1">
    <source>
        <dbReference type="ARBA" id="ARBA00009460"/>
    </source>
</evidence>
<keyword evidence="2" id="KW-0418">Kinase</keyword>
<reference evidence="4" key="1">
    <citation type="journal article" date="2019" name="Int. J. Syst. Evol. Microbiol.">
        <title>The Global Catalogue of Microorganisms (GCM) 10K type strain sequencing project: providing services to taxonomists for standard genome sequencing and annotation.</title>
        <authorList>
            <consortium name="The Broad Institute Genomics Platform"/>
            <consortium name="The Broad Institute Genome Sequencing Center for Infectious Disease"/>
            <person name="Wu L."/>
            <person name="Ma J."/>
        </authorList>
    </citation>
    <scope>NUCLEOTIDE SEQUENCE [LARGE SCALE GENOMIC DNA]</scope>
    <source>
        <strain evidence="4">CCM 7132</strain>
    </source>
</reference>
<dbReference type="Proteomes" id="UP000637769">
    <property type="component" value="Unassembled WGS sequence"/>
</dbReference>
<name>A0ABQ1LX58_9PROT</name>
<evidence type="ECO:0000313" key="3">
    <source>
        <dbReference type="EMBL" id="GGC30030.1"/>
    </source>
</evidence>
<proteinExistence type="inferred from homology"/>
<dbReference type="PANTHER" id="PTHR12149">
    <property type="entry name" value="FRUCTOSAMINE 3 KINASE-RELATED PROTEIN"/>
    <property type="match status" value="1"/>
</dbReference>
<dbReference type="InterPro" id="IPR011009">
    <property type="entry name" value="Kinase-like_dom_sf"/>
</dbReference>
<dbReference type="EMBL" id="BMCH01000003">
    <property type="protein sequence ID" value="GGC30030.1"/>
    <property type="molecule type" value="Genomic_DNA"/>
</dbReference>
<dbReference type="SUPFAM" id="SSF56112">
    <property type="entry name" value="Protein kinase-like (PK-like)"/>
    <property type="match status" value="1"/>
</dbReference>
<comment type="similarity">
    <text evidence="1 2">Belongs to the fructosamine kinase family.</text>
</comment>
<sequence>MPTRLESAALLIGESFSFDAAPMGGGDLSEIWHLRFESGREAVVKLGGQAAAEAAMLRAIGATGAPVPEILAAQGDLLVLSFIRAARLSEAGWAALGKTLSTLHAADQPPRYGWSEDYAFGSMPIANAWTSDWRDFWRDYRLEPCLSFLPRETAARVSHISRTLERFLPEAPRPSLLHGDLWGGNFILTRTERAETKAVLIDPASLIGDASADFAMLTLFSAPPESFWRSYGPLPGGYDRSIDVYRLWPALVHYRLFGQTYLGMVESLLDRLEV</sequence>